<gene>
    <name evidence="2" type="ORF">UFOPK3564_04153</name>
</gene>
<dbReference type="SUPFAM" id="SSF54001">
    <property type="entry name" value="Cysteine proteinases"/>
    <property type="match status" value="1"/>
</dbReference>
<feature type="region of interest" description="Disordered" evidence="1">
    <location>
        <begin position="1"/>
        <end position="89"/>
    </location>
</feature>
<reference evidence="2" key="1">
    <citation type="submission" date="2020-05" db="EMBL/GenBank/DDBJ databases">
        <authorList>
            <person name="Chiriac C."/>
            <person name="Salcher M."/>
            <person name="Ghai R."/>
            <person name="Kavagutti S V."/>
        </authorList>
    </citation>
    <scope>NUCLEOTIDE SEQUENCE</scope>
</reference>
<feature type="compositionally biased region" description="Pro residues" evidence="1">
    <location>
        <begin position="276"/>
        <end position="289"/>
    </location>
</feature>
<dbReference type="Gene3D" id="3.90.1720.10">
    <property type="entry name" value="endopeptidase domain like (from Nostoc punctiforme)"/>
    <property type="match status" value="1"/>
</dbReference>
<feature type="compositionally biased region" description="Gly residues" evidence="1">
    <location>
        <begin position="139"/>
        <end position="151"/>
    </location>
</feature>
<sequence length="444" mass="45831">MLRAAEVAEALLPHRRRQDDAAARGQGARGQLAGEDDEGGDGDRVVADPGGQQPVAVAPRPQRDLGAEDGVQVPRDDDGGRLAVRTRRTGQDVADGVALHDEARGGEEPRDRVAALLLVARRRRDRRELEREADELVQGGIGSGAAAGHGSVGRHDGRRPLDPPTPPVHGATPRRTSNGVGRRASRADGPGVTRRLAVLPALLATTLLLPSAADAAPRGPAGGGATAATVAAIDTDDPTGGAGAADVPADVPGPARPNRPAPRDPDDGDDRGSAPQGPPAPPAAAPPVDPAVLVPVPSSRRTVAGRVARLRTDGRAAIPRSAPQRVKRVIAAANLIVGKPYKWGGGHARLFDSGYDCSGAVGYALIRAGLQSGSMVSGTYARWAVQGDGRWISVHANRGHVYMEVAGLRLDTSAVADPGGAKGVRWRPVIGRRTGFHTRHIAGL</sequence>
<proteinExistence type="predicted"/>
<dbReference type="InterPro" id="IPR038765">
    <property type="entry name" value="Papain-like_cys_pep_sf"/>
</dbReference>
<feature type="region of interest" description="Disordered" evidence="1">
    <location>
        <begin position="127"/>
        <end position="192"/>
    </location>
</feature>
<feature type="compositionally biased region" description="Low complexity" evidence="1">
    <location>
        <begin position="23"/>
        <end position="33"/>
    </location>
</feature>
<dbReference type="AlphaFoldDB" id="A0A6J7L308"/>
<evidence type="ECO:0000256" key="1">
    <source>
        <dbReference type="SAM" id="MobiDB-lite"/>
    </source>
</evidence>
<name>A0A6J7L308_9ZZZZ</name>
<feature type="region of interest" description="Disordered" evidence="1">
    <location>
        <begin position="234"/>
        <end position="294"/>
    </location>
</feature>
<dbReference type="EMBL" id="CAFBMK010000515">
    <property type="protein sequence ID" value="CAB4962411.1"/>
    <property type="molecule type" value="Genomic_DNA"/>
</dbReference>
<protein>
    <submittedName>
        <fullName evidence="2">Unannotated protein</fullName>
    </submittedName>
</protein>
<feature type="compositionally biased region" description="Low complexity" evidence="1">
    <location>
        <begin position="244"/>
        <end position="253"/>
    </location>
</feature>
<evidence type="ECO:0000313" key="2">
    <source>
        <dbReference type="EMBL" id="CAB4962411.1"/>
    </source>
</evidence>
<accession>A0A6J7L308</accession>
<organism evidence="2">
    <name type="scientific">freshwater metagenome</name>
    <dbReference type="NCBI Taxonomy" id="449393"/>
    <lineage>
        <taxon>unclassified sequences</taxon>
        <taxon>metagenomes</taxon>
        <taxon>ecological metagenomes</taxon>
    </lineage>
</organism>